<dbReference type="EMBL" id="BMTF01000011">
    <property type="protein sequence ID" value="GGV87076.1"/>
    <property type="molecule type" value="Genomic_DNA"/>
</dbReference>
<organism evidence="1 2">
    <name type="scientific">Streptomyces gelaticus</name>
    <dbReference type="NCBI Taxonomy" id="285446"/>
    <lineage>
        <taxon>Bacteria</taxon>
        <taxon>Bacillati</taxon>
        <taxon>Actinomycetota</taxon>
        <taxon>Actinomycetes</taxon>
        <taxon>Kitasatosporales</taxon>
        <taxon>Streptomycetaceae</taxon>
        <taxon>Streptomyces</taxon>
    </lineage>
</organism>
<proteinExistence type="predicted"/>
<reference evidence="2" key="1">
    <citation type="journal article" date="2019" name="Int. J. Syst. Evol. Microbiol.">
        <title>The Global Catalogue of Microorganisms (GCM) 10K type strain sequencing project: providing services to taxonomists for standard genome sequencing and annotation.</title>
        <authorList>
            <consortium name="The Broad Institute Genomics Platform"/>
            <consortium name="The Broad Institute Genome Sequencing Center for Infectious Disease"/>
            <person name="Wu L."/>
            <person name="Ma J."/>
        </authorList>
    </citation>
    <scope>NUCLEOTIDE SEQUENCE [LARGE SCALE GENOMIC DNA]</scope>
    <source>
        <strain evidence="2">JCM 4376</strain>
    </source>
</reference>
<keyword evidence="2" id="KW-1185">Reference proteome</keyword>
<evidence type="ECO:0008006" key="3">
    <source>
        <dbReference type="Google" id="ProtNLM"/>
    </source>
</evidence>
<evidence type="ECO:0000313" key="2">
    <source>
        <dbReference type="Proteomes" id="UP000660675"/>
    </source>
</evidence>
<sequence>MEFFKRADLSLGAKVLYALTRADQASITQSLREALEEPYKVVQSRLAVYEAELAGAGF</sequence>
<evidence type="ECO:0000313" key="1">
    <source>
        <dbReference type="EMBL" id="GGV87076.1"/>
    </source>
</evidence>
<comment type="caution">
    <text evidence="1">The sequence shown here is derived from an EMBL/GenBank/DDBJ whole genome shotgun (WGS) entry which is preliminary data.</text>
</comment>
<protein>
    <recommendedName>
        <fullName evidence="3">ArsR family transcriptional regulator</fullName>
    </recommendedName>
</protein>
<name>A0ABQ2W0S0_9ACTN</name>
<dbReference type="Proteomes" id="UP000660675">
    <property type="component" value="Unassembled WGS sequence"/>
</dbReference>
<accession>A0ABQ2W0S0</accession>
<gene>
    <name evidence="1" type="ORF">GCM10015535_36100</name>
</gene>